<gene>
    <name evidence="2" type="ORF">DM558_09835</name>
</gene>
<dbReference type="InterPro" id="IPR005546">
    <property type="entry name" value="Autotransporte_beta"/>
</dbReference>
<feature type="domain" description="Autotransporter" evidence="1">
    <location>
        <begin position="15"/>
        <end position="67"/>
    </location>
</feature>
<dbReference type="SUPFAM" id="SSF103515">
    <property type="entry name" value="Autotransporter"/>
    <property type="match status" value="1"/>
</dbReference>
<sequence length="73" mass="8221">MGELRDSDGKHEGDFWMRAYVGKLNSFGGQKLDGFDMTYSGTQLGVDKKMRLNSGDFYLCLMASYAKLILITK</sequence>
<name>A0A3S9XF49_9GAMM</name>
<keyword evidence="3" id="KW-1185">Reference proteome</keyword>
<evidence type="ECO:0000313" key="2">
    <source>
        <dbReference type="EMBL" id="AZS51054.1"/>
    </source>
</evidence>
<dbReference type="Pfam" id="PF03797">
    <property type="entry name" value="Autotransporter"/>
    <property type="match status" value="1"/>
</dbReference>
<dbReference type="Gene3D" id="2.40.128.130">
    <property type="entry name" value="Autotransporter beta-domain"/>
    <property type="match status" value="1"/>
</dbReference>
<evidence type="ECO:0000259" key="1">
    <source>
        <dbReference type="Pfam" id="PF03797"/>
    </source>
</evidence>
<dbReference type="InterPro" id="IPR006315">
    <property type="entry name" value="OM_autotransptr_brl_dom"/>
</dbReference>
<proteinExistence type="predicted"/>
<protein>
    <submittedName>
        <fullName evidence="2">Autotransporter outer membrane beta-barrel domain-containing protein</fullName>
    </submittedName>
</protein>
<dbReference type="InterPro" id="IPR036709">
    <property type="entry name" value="Autotransporte_beta_dom_sf"/>
</dbReference>
<dbReference type="GO" id="GO:0019867">
    <property type="term" value="C:outer membrane"/>
    <property type="evidence" value="ECO:0007669"/>
    <property type="project" value="InterPro"/>
</dbReference>
<dbReference type="RefSeq" id="WP_127163831.1">
    <property type="nucleotide sequence ID" value="NZ_CP029822.1"/>
</dbReference>
<accession>A0A3S9XF49</accession>
<dbReference type="EMBL" id="CP029822">
    <property type="protein sequence ID" value="AZS51054.1"/>
    <property type="molecule type" value="Genomic_DNA"/>
</dbReference>
<dbReference type="AlphaFoldDB" id="A0A3S9XF49"/>
<dbReference type="KEGG" id="emo:DM558_09835"/>
<dbReference type="Proteomes" id="UP000273143">
    <property type="component" value="Chromosome"/>
</dbReference>
<evidence type="ECO:0000313" key="3">
    <source>
        <dbReference type="Proteomes" id="UP000273143"/>
    </source>
</evidence>
<dbReference type="NCBIfam" id="TIGR01414">
    <property type="entry name" value="autotrans_barl"/>
    <property type="match status" value="1"/>
</dbReference>
<organism evidence="2 3">
    <name type="scientific">Entomomonas moraniae</name>
    <dbReference type="NCBI Taxonomy" id="2213226"/>
    <lineage>
        <taxon>Bacteria</taxon>
        <taxon>Pseudomonadati</taxon>
        <taxon>Pseudomonadota</taxon>
        <taxon>Gammaproteobacteria</taxon>
        <taxon>Pseudomonadales</taxon>
        <taxon>Pseudomonadaceae</taxon>
        <taxon>Entomomonas</taxon>
    </lineage>
</organism>
<reference evidence="3" key="1">
    <citation type="submission" date="2018-06" db="EMBL/GenBank/DDBJ databases">
        <title>Complete genome of Pseudomonas insecticola strain QZS01.</title>
        <authorList>
            <person name="Wang J."/>
            <person name="Su Q."/>
        </authorList>
    </citation>
    <scope>NUCLEOTIDE SEQUENCE [LARGE SCALE GENOMIC DNA]</scope>
    <source>
        <strain evidence="3">QZS01</strain>
    </source>
</reference>